<dbReference type="CDD" id="cd07820">
    <property type="entry name" value="SRPBCC_3"/>
    <property type="match status" value="1"/>
</dbReference>
<organism evidence="1 2">
    <name type="scientific">Pontiella sulfatireligans</name>
    <dbReference type="NCBI Taxonomy" id="2750658"/>
    <lineage>
        <taxon>Bacteria</taxon>
        <taxon>Pseudomonadati</taxon>
        <taxon>Kiritimatiellota</taxon>
        <taxon>Kiritimatiellia</taxon>
        <taxon>Kiritimatiellales</taxon>
        <taxon>Pontiellaceae</taxon>
        <taxon>Pontiella</taxon>
    </lineage>
</organism>
<evidence type="ECO:0000313" key="2">
    <source>
        <dbReference type="Proteomes" id="UP000346198"/>
    </source>
</evidence>
<dbReference type="EMBL" id="CAAHFH010000002">
    <property type="protein sequence ID" value="VGO21154.1"/>
    <property type="molecule type" value="Genomic_DNA"/>
</dbReference>
<accession>A0A6C2UPA7</accession>
<dbReference type="Proteomes" id="UP000346198">
    <property type="component" value="Unassembled WGS sequence"/>
</dbReference>
<dbReference type="Gene3D" id="3.30.530.20">
    <property type="match status" value="1"/>
</dbReference>
<gene>
    <name evidence="1" type="ORF">SCARR_03225</name>
</gene>
<dbReference type="RefSeq" id="WP_136062640.1">
    <property type="nucleotide sequence ID" value="NZ_CAAHFH010000002.1"/>
</dbReference>
<dbReference type="SUPFAM" id="SSF55961">
    <property type="entry name" value="Bet v1-like"/>
    <property type="match status" value="1"/>
</dbReference>
<evidence type="ECO:0000313" key="1">
    <source>
        <dbReference type="EMBL" id="VGO21154.1"/>
    </source>
</evidence>
<proteinExistence type="predicted"/>
<evidence type="ECO:0008006" key="3">
    <source>
        <dbReference type="Google" id="ProtNLM"/>
    </source>
</evidence>
<protein>
    <recommendedName>
        <fullName evidence="3">Coenzyme Q-binding protein COQ10 START domain-containing protein</fullName>
    </recommendedName>
</protein>
<dbReference type="AlphaFoldDB" id="A0A6C2UPA7"/>
<reference evidence="1 2" key="1">
    <citation type="submission" date="2019-04" db="EMBL/GenBank/DDBJ databases">
        <authorList>
            <person name="Van Vliet M D."/>
        </authorList>
    </citation>
    <scope>NUCLEOTIDE SEQUENCE [LARGE SCALE GENOMIC DNA]</scope>
    <source>
        <strain evidence="1 2">F21</strain>
    </source>
</reference>
<keyword evidence="2" id="KW-1185">Reference proteome</keyword>
<sequence>MYTIYKETLVDTSLEKAWDFIRNPANLNKITPDDMAFEIVSDMPENMYEGMLVQYRVKIPGMGTQAWLSELKHIMPGRSFVDEQKIGPYKLWYHYHGIEAVDGGVKFIDRVTYEVPFWIFGKIAHALFISKTLERIFAYREERFQSLLAD</sequence>
<dbReference type="InterPro" id="IPR023393">
    <property type="entry name" value="START-like_dom_sf"/>
</dbReference>
<name>A0A6C2UPA7_9BACT</name>